<proteinExistence type="predicted"/>
<accession>A0ACC1QXM4</accession>
<dbReference type="EMBL" id="JANAKD010000528">
    <property type="protein sequence ID" value="KAJ3493054.1"/>
    <property type="molecule type" value="Genomic_DNA"/>
</dbReference>
<name>A0ACC1QXM4_9HYPO</name>
<reference evidence="1" key="1">
    <citation type="submission" date="2022-07" db="EMBL/GenBank/DDBJ databases">
        <title>Genome Sequence of Lecanicillium saksenae.</title>
        <authorList>
            <person name="Buettner E."/>
        </authorList>
    </citation>
    <scope>NUCLEOTIDE SEQUENCE</scope>
    <source>
        <strain evidence="1">VT-O1</strain>
    </source>
</reference>
<comment type="caution">
    <text evidence="1">The sequence shown here is derived from an EMBL/GenBank/DDBJ whole genome shotgun (WGS) entry which is preliminary data.</text>
</comment>
<organism evidence="1 2">
    <name type="scientific">Lecanicillium saksenae</name>
    <dbReference type="NCBI Taxonomy" id="468837"/>
    <lineage>
        <taxon>Eukaryota</taxon>
        <taxon>Fungi</taxon>
        <taxon>Dikarya</taxon>
        <taxon>Ascomycota</taxon>
        <taxon>Pezizomycotina</taxon>
        <taxon>Sordariomycetes</taxon>
        <taxon>Hypocreomycetidae</taxon>
        <taxon>Hypocreales</taxon>
        <taxon>Cordycipitaceae</taxon>
        <taxon>Lecanicillium</taxon>
    </lineage>
</organism>
<evidence type="ECO:0000313" key="2">
    <source>
        <dbReference type="Proteomes" id="UP001148737"/>
    </source>
</evidence>
<dbReference type="Proteomes" id="UP001148737">
    <property type="component" value="Unassembled WGS sequence"/>
</dbReference>
<keyword evidence="2" id="KW-1185">Reference proteome</keyword>
<evidence type="ECO:0000313" key="1">
    <source>
        <dbReference type="EMBL" id="KAJ3493054.1"/>
    </source>
</evidence>
<sequence>MAASFLSDFANDELVTKAASYSQEFMSKLDASHDWQHIVRVASLANLIYRRSLNSGEISQDTCSHRKVMLAALLHDVADRKYIQPDQDAATVLFQILTGFGADASLAEDVQTICHGVSYKNEVSNPAAVVALVAKHPELAIVQDADRLDSIGAIGIGRVFTYGGAKTTRPLQGSLGHFDQKLLNLVPLMKTQAGREMADKRTERLRLFKQWWEEEDGATDTPSSQ</sequence>
<protein>
    <submittedName>
        <fullName evidence="1">Uncharacterized protein</fullName>
    </submittedName>
</protein>
<gene>
    <name evidence="1" type="ORF">NLG97_g4980</name>
</gene>